<evidence type="ECO:0000313" key="3">
    <source>
        <dbReference type="Proteomes" id="UP000254794"/>
    </source>
</evidence>
<evidence type="ECO:0000256" key="1">
    <source>
        <dbReference type="SAM" id="Phobius"/>
    </source>
</evidence>
<dbReference type="Proteomes" id="UP000254794">
    <property type="component" value="Unassembled WGS sequence"/>
</dbReference>
<keyword evidence="3" id="KW-1185">Reference proteome</keyword>
<dbReference type="OrthoDB" id="9760528at2"/>
<accession>A0A378K8C6</accession>
<evidence type="ECO:0000313" key="2">
    <source>
        <dbReference type="EMBL" id="STX81198.1"/>
    </source>
</evidence>
<gene>
    <name evidence="2" type="ORF">NCTC13316_03065</name>
</gene>
<name>A0A378K8C6_9GAMM</name>
<sequence length="328" mass="37500">MKLYAHTLIRQLPKPRKIMWVTLAGLLPILLFLIFIPWQQFALGHGRVIAFSPTERQHTVNSPVTGRIKKWYVDEGMQVKSGDLIVDISDNDPALLSRLEMEKKALVLRIKAAEQALAASKHNLVRQKSLYTQGIVSKRQYELAQIEYANYQNELAKANIDKVNVDTRIARQKTQQIRAHAPGIVFKRLTGQESVVVNAGQVLVEILPETNSRAVELWIDGNDIPFVWLQQKARLQFEGWPAIQFRGWPEIAVGTFGGRVSFIDPTDNGQGLFRVVIVPDEVWPDGRFLRQGVRVHGWVQLGQVPLWYELWRQYNGFPPESNQEKLKP</sequence>
<dbReference type="Gene3D" id="2.40.50.100">
    <property type="match status" value="1"/>
</dbReference>
<dbReference type="PANTHER" id="PTHR30386:SF27">
    <property type="entry name" value="MEMBRANE FUSION PROTEIN (MFP) FAMILY PROTEIN"/>
    <property type="match status" value="1"/>
</dbReference>
<feature type="transmembrane region" description="Helical" evidence="1">
    <location>
        <begin position="20"/>
        <end position="38"/>
    </location>
</feature>
<dbReference type="SUPFAM" id="SSF111369">
    <property type="entry name" value="HlyD-like secretion proteins"/>
    <property type="match status" value="1"/>
</dbReference>
<dbReference type="AlphaFoldDB" id="A0A378K8C6"/>
<dbReference type="EMBL" id="UGOD01000002">
    <property type="protein sequence ID" value="STX81198.1"/>
    <property type="molecule type" value="Genomic_DNA"/>
</dbReference>
<dbReference type="InterPro" id="IPR050739">
    <property type="entry name" value="MFP"/>
</dbReference>
<dbReference type="RefSeq" id="WP_115332613.1">
    <property type="nucleotide sequence ID" value="NZ_CAAAHP010000005.1"/>
</dbReference>
<organism evidence="2 3">
    <name type="scientific">Legionella busanensis</name>
    <dbReference type="NCBI Taxonomy" id="190655"/>
    <lineage>
        <taxon>Bacteria</taxon>
        <taxon>Pseudomonadati</taxon>
        <taxon>Pseudomonadota</taxon>
        <taxon>Gammaproteobacteria</taxon>
        <taxon>Legionellales</taxon>
        <taxon>Legionellaceae</taxon>
        <taxon>Legionella</taxon>
    </lineage>
</organism>
<keyword evidence="1" id="KW-0472">Membrane</keyword>
<reference evidence="2 3" key="1">
    <citation type="submission" date="2018-06" db="EMBL/GenBank/DDBJ databases">
        <authorList>
            <consortium name="Pathogen Informatics"/>
            <person name="Doyle S."/>
        </authorList>
    </citation>
    <scope>NUCLEOTIDE SEQUENCE [LARGE SCALE GENOMIC DNA]</scope>
    <source>
        <strain evidence="2 3">NCTC13316</strain>
    </source>
</reference>
<dbReference type="PANTHER" id="PTHR30386">
    <property type="entry name" value="MEMBRANE FUSION SUBUNIT OF EMRAB-TOLC MULTIDRUG EFFLUX PUMP"/>
    <property type="match status" value="1"/>
</dbReference>
<dbReference type="Gene3D" id="1.10.287.470">
    <property type="entry name" value="Helix hairpin bin"/>
    <property type="match status" value="1"/>
</dbReference>
<proteinExistence type="predicted"/>
<protein>
    <submittedName>
        <fullName evidence="2">RND efflux membrane fusion protein</fullName>
    </submittedName>
</protein>
<keyword evidence="1" id="KW-1133">Transmembrane helix</keyword>
<keyword evidence="1" id="KW-0812">Transmembrane</keyword>